<organism evidence="2 3">
    <name type="scientific">Litomosoides sigmodontis</name>
    <name type="common">Filarial nematode worm</name>
    <dbReference type="NCBI Taxonomy" id="42156"/>
    <lineage>
        <taxon>Eukaryota</taxon>
        <taxon>Metazoa</taxon>
        <taxon>Ecdysozoa</taxon>
        <taxon>Nematoda</taxon>
        <taxon>Chromadorea</taxon>
        <taxon>Rhabditida</taxon>
        <taxon>Spirurina</taxon>
        <taxon>Spiruromorpha</taxon>
        <taxon>Filarioidea</taxon>
        <taxon>Onchocercidae</taxon>
        <taxon>Litomosoides</taxon>
    </lineage>
</organism>
<evidence type="ECO:0000256" key="1">
    <source>
        <dbReference type="SAM" id="SignalP"/>
    </source>
</evidence>
<feature type="signal peptide" evidence="1">
    <location>
        <begin position="1"/>
        <end position="20"/>
    </location>
</feature>
<gene>
    <name evidence="2" type="ORF">NLS_LOCUS3579</name>
</gene>
<protein>
    <submittedName>
        <fullName evidence="2">Uncharacterized protein</fullName>
    </submittedName>
</protein>
<dbReference type="OrthoDB" id="5811260at2759"/>
<evidence type="ECO:0000313" key="3">
    <source>
        <dbReference type="Proteomes" id="UP000277928"/>
    </source>
</evidence>
<dbReference type="AlphaFoldDB" id="A0A3P6SQE2"/>
<dbReference type="Proteomes" id="UP000277928">
    <property type="component" value="Unassembled WGS sequence"/>
</dbReference>
<feature type="chain" id="PRO_5018154259" evidence="1">
    <location>
        <begin position="21"/>
        <end position="126"/>
    </location>
</feature>
<reference evidence="2 3" key="1">
    <citation type="submission" date="2018-08" db="EMBL/GenBank/DDBJ databases">
        <authorList>
            <person name="Laetsch R D."/>
            <person name="Stevens L."/>
            <person name="Kumar S."/>
            <person name="Blaxter L. M."/>
        </authorList>
    </citation>
    <scope>NUCLEOTIDE SEQUENCE [LARGE SCALE GENOMIC DNA]</scope>
</reference>
<dbReference type="OMA" id="PPYGTFG"/>
<dbReference type="EMBL" id="UYRX01000199">
    <property type="protein sequence ID" value="VDK77236.1"/>
    <property type="molecule type" value="Genomic_DNA"/>
</dbReference>
<sequence length="126" mass="13743">MFRNALSVLLIFAISKLSTAQFIAPYGAFGTLPTPGLQSPYLGPVGSFGILLGNDPMLMSSMGMTLFGNPYLTNLYPPFAFTNNGNSFTAYGAQKYGPPIYSRKRFIPGFGCLNRSRCGIGFYRKE</sequence>
<name>A0A3P6SQE2_LITSI</name>
<keyword evidence="1" id="KW-0732">Signal</keyword>
<evidence type="ECO:0000313" key="2">
    <source>
        <dbReference type="EMBL" id="VDK77236.1"/>
    </source>
</evidence>
<proteinExistence type="predicted"/>
<keyword evidence="3" id="KW-1185">Reference proteome</keyword>
<accession>A0A3P6SQE2</accession>